<evidence type="ECO:0000259" key="2">
    <source>
        <dbReference type="Pfam" id="PF07985"/>
    </source>
</evidence>
<sequence>MSGAFQLVTRRRGGRRILSNFHRIGKLDIENPEIDTEAVLSKVRSTVDEIAVSPYMKVVLDGLNKSLAILDIQEISEILCYGLGNFSEHSSPKYQLALVLALKELYGANVSLYDPIFYSKEIEILRSLGLQVILSNEEGKRCIGDKFTIVYMPHCAKQLTNNFLFANWSALQLNNCLVWSNSFSDLVEDHFKHNLEHSANYIFRIAPYITEITLDNNFEFLRAFSGAALHIFTKGKLGTVPEGFWESNPEPIYSDQDLEFLTRERLEQLQLSN</sequence>
<accession>A0AAJ7VZU8</accession>
<dbReference type="PANTHER" id="PTHR28626:SF3">
    <property type="entry name" value="SRR1-LIKE PROTEIN"/>
    <property type="match status" value="1"/>
</dbReference>
<dbReference type="GO" id="GO:0005737">
    <property type="term" value="C:cytoplasm"/>
    <property type="evidence" value="ECO:0007669"/>
    <property type="project" value="TreeGrafter"/>
</dbReference>
<dbReference type="AlphaFoldDB" id="A0AAJ7VZU8"/>
<feature type="domain" description="SRR1-like" evidence="2">
    <location>
        <begin position="72"/>
        <end position="231"/>
    </location>
</feature>
<comment type="similarity">
    <text evidence="1">Belongs to the SRR1 family.</text>
</comment>
<dbReference type="GO" id="GO:0005634">
    <property type="term" value="C:nucleus"/>
    <property type="evidence" value="ECO:0007669"/>
    <property type="project" value="TreeGrafter"/>
</dbReference>
<reference evidence="4" key="1">
    <citation type="submission" date="2025-08" db="UniProtKB">
        <authorList>
            <consortium name="RefSeq"/>
        </authorList>
    </citation>
    <scope>IDENTIFICATION</scope>
</reference>
<gene>
    <name evidence="4" type="primary">LOC107266332</name>
</gene>
<evidence type="ECO:0000256" key="1">
    <source>
        <dbReference type="ARBA" id="ARBA00009856"/>
    </source>
</evidence>
<dbReference type="PANTHER" id="PTHR28626">
    <property type="entry name" value="SRR1-LIKE PROTEIN"/>
    <property type="match status" value="1"/>
</dbReference>
<evidence type="ECO:0000313" key="3">
    <source>
        <dbReference type="Proteomes" id="UP000694920"/>
    </source>
</evidence>
<dbReference type="Proteomes" id="UP000694920">
    <property type="component" value="Unplaced"/>
</dbReference>
<evidence type="ECO:0000313" key="4">
    <source>
        <dbReference type="RefSeq" id="XP_024939348.1"/>
    </source>
</evidence>
<dbReference type="InterPro" id="IPR040044">
    <property type="entry name" value="SRR1L"/>
</dbReference>
<keyword evidence="3" id="KW-1185">Reference proteome</keyword>
<name>A0AAJ7VZU8_CEPCN</name>
<dbReference type="Pfam" id="PF07985">
    <property type="entry name" value="SRR1"/>
    <property type="match status" value="1"/>
</dbReference>
<dbReference type="RefSeq" id="XP_024939348.1">
    <property type="nucleotide sequence ID" value="XM_025083580.1"/>
</dbReference>
<dbReference type="GeneID" id="107266332"/>
<dbReference type="InterPro" id="IPR012942">
    <property type="entry name" value="SRR1-like"/>
</dbReference>
<protein>
    <submittedName>
        <fullName evidence="4">SRR1-like protein isoform X1</fullName>
    </submittedName>
</protein>
<proteinExistence type="inferred from homology"/>
<organism evidence="3 4">
    <name type="scientific">Cephus cinctus</name>
    <name type="common">Wheat stem sawfly</name>
    <dbReference type="NCBI Taxonomy" id="211228"/>
    <lineage>
        <taxon>Eukaryota</taxon>
        <taxon>Metazoa</taxon>
        <taxon>Ecdysozoa</taxon>
        <taxon>Arthropoda</taxon>
        <taxon>Hexapoda</taxon>
        <taxon>Insecta</taxon>
        <taxon>Pterygota</taxon>
        <taxon>Neoptera</taxon>
        <taxon>Endopterygota</taxon>
        <taxon>Hymenoptera</taxon>
        <taxon>Cephoidea</taxon>
        <taxon>Cephidae</taxon>
        <taxon>Cephus</taxon>
    </lineage>
</organism>